<gene>
    <name evidence="2" type="ORF">SAMN02745150_00863</name>
</gene>
<dbReference type="RefSeq" id="WP_092318994.1">
    <property type="nucleotide sequence ID" value="NZ_FOKY01000005.1"/>
</dbReference>
<evidence type="ECO:0000313" key="2">
    <source>
        <dbReference type="EMBL" id="SFB80196.1"/>
    </source>
</evidence>
<keyword evidence="1" id="KW-0812">Transmembrane</keyword>
<feature type="transmembrane region" description="Helical" evidence="1">
    <location>
        <begin position="39"/>
        <end position="58"/>
    </location>
</feature>
<dbReference type="AlphaFoldDB" id="A0A1I1E0L6"/>
<feature type="transmembrane region" description="Helical" evidence="1">
    <location>
        <begin position="6"/>
        <end position="27"/>
    </location>
</feature>
<reference evidence="3" key="1">
    <citation type="submission" date="2016-10" db="EMBL/GenBank/DDBJ databases">
        <authorList>
            <person name="Varghese N."/>
            <person name="Submissions S."/>
        </authorList>
    </citation>
    <scope>NUCLEOTIDE SEQUENCE [LARGE SCALE GENOMIC DNA]</scope>
    <source>
        <strain evidence="3">ATCC 43811</strain>
    </source>
</reference>
<organism evidence="2 3">
    <name type="scientific">Brevinema andersonii</name>
    <dbReference type="NCBI Taxonomy" id="34097"/>
    <lineage>
        <taxon>Bacteria</taxon>
        <taxon>Pseudomonadati</taxon>
        <taxon>Spirochaetota</taxon>
        <taxon>Spirochaetia</taxon>
        <taxon>Brevinematales</taxon>
        <taxon>Brevinemataceae</taxon>
        <taxon>Brevinema</taxon>
    </lineage>
</organism>
<name>A0A1I1E0L6_BREAD</name>
<keyword evidence="1" id="KW-0472">Membrane</keyword>
<keyword evidence="1" id="KW-1133">Transmembrane helix</keyword>
<accession>A0A1I1E0L6</accession>
<evidence type="ECO:0000313" key="3">
    <source>
        <dbReference type="Proteomes" id="UP000240042"/>
    </source>
</evidence>
<feature type="transmembrane region" description="Helical" evidence="1">
    <location>
        <begin position="78"/>
        <end position="98"/>
    </location>
</feature>
<keyword evidence="3" id="KW-1185">Reference proteome</keyword>
<dbReference type="EMBL" id="FOKY01000005">
    <property type="protein sequence ID" value="SFB80196.1"/>
    <property type="molecule type" value="Genomic_DNA"/>
</dbReference>
<dbReference type="Proteomes" id="UP000240042">
    <property type="component" value="Unassembled WGS sequence"/>
</dbReference>
<dbReference type="STRING" id="34097.SAMN02745150_00863"/>
<sequence>MKFFDFLFSTAVMGVFGVCFGFLYVRIFDNKLFGGVKAGIMVGMLGCILGGFIFNILFETPLLQWMNKIPVFSHLLVNILDINFIAAALGTWMFLFVYKSISQHT</sequence>
<protein>
    <submittedName>
        <fullName evidence="2">Uncharacterized protein</fullName>
    </submittedName>
</protein>
<proteinExistence type="predicted"/>
<evidence type="ECO:0000256" key="1">
    <source>
        <dbReference type="SAM" id="Phobius"/>
    </source>
</evidence>